<gene>
    <name evidence="12" type="ORF">HK105_205466</name>
</gene>
<keyword evidence="3 9" id="KW-0813">Transport</keyword>
<organism evidence="12 13">
    <name type="scientific">Polyrhizophydium stewartii</name>
    <dbReference type="NCBI Taxonomy" id="2732419"/>
    <lineage>
        <taxon>Eukaryota</taxon>
        <taxon>Fungi</taxon>
        <taxon>Fungi incertae sedis</taxon>
        <taxon>Chytridiomycota</taxon>
        <taxon>Chytridiomycota incertae sedis</taxon>
        <taxon>Chytridiomycetes</taxon>
        <taxon>Rhizophydiales</taxon>
        <taxon>Rhizophydiales incertae sedis</taxon>
        <taxon>Polyrhizophydium</taxon>
    </lineage>
</organism>
<feature type="transmembrane region" description="Helical" evidence="11">
    <location>
        <begin position="93"/>
        <end position="114"/>
    </location>
</feature>
<dbReference type="PROSITE" id="PS50920">
    <property type="entry name" value="SOLCAR"/>
    <property type="match status" value="2"/>
</dbReference>
<evidence type="ECO:0000256" key="5">
    <source>
        <dbReference type="ARBA" id="ARBA00022737"/>
    </source>
</evidence>
<keyword evidence="5" id="KW-0677">Repeat</keyword>
<feature type="repeat" description="Solcar" evidence="8">
    <location>
        <begin position="182"/>
        <end position="268"/>
    </location>
</feature>
<evidence type="ECO:0000313" key="13">
    <source>
        <dbReference type="Proteomes" id="UP001527925"/>
    </source>
</evidence>
<feature type="transmembrane region" description="Helical" evidence="11">
    <location>
        <begin position="282"/>
        <end position="306"/>
    </location>
</feature>
<evidence type="ECO:0000313" key="12">
    <source>
        <dbReference type="EMBL" id="KAL2914923.1"/>
    </source>
</evidence>
<evidence type="ECO:0000256" key="9">
    <source>
        <dbReference type="RuleBase" id="RU000488"/>
    </source>
</evidence>
<dbReference type="SUPFAM" id="SSF103506">
    <property type="entry name" value="Mitochondrial carrier"/>
    <property type="match status" value="1"/>
</dbReference>
<dbReference type="Gene3D" id="1.50.40.10">
    <property type="entry name" value="Mitochondrial carrier domain"/>
    <property type="match status" value="2"/>
</dbReference>
<dbReference type="InterPro" id="IPR023395">
    <property type="entry name" value="MCP_dom_sf"/>
</dbReference>
<proteinExistence type="inferred from homology"/>
<sequence>MVNTLAAACVASLVTRIATHPVDTIKSRLQVGLRADQTSLWTAFARTIAGEGFWALYQGLPITLLFSVPGLAVYLGVYDAASLWLAGALGLPATGFVVATLAATAAEMLSALFWTPMEIIKTRQQVASRPLLRPCSGADDASAALLGDEDNDNNNGSNDGSHGAQDGSAHLRHPQRLSSDATSITVDPDQATHAGLHSDCGARDTPQDDAEPLDPITPPALVSAADHARAIYAAEGVAGFFKGYWLGLAVFIPYSVVYFVVYEQTKAAAAAIAIPPSRPPRLLTAWDIVACSALSSGIAALVSNVFDVAKTRWQAQAAGPAAQASGGSEQALCSAVWRGQSFMALVTAGAWARVAWAVPSAVISFTVYESLKAL</sequence>
<evidence type="ECO:0000256" key="3">
    <source>
        <dbReference type="ARBA" id="ARBA00022448"/>
    </source>
</evidence>
<dbReference type="Pfam" id="PF00153">
    <property type="entry name" value="Mito_carr"/>
    <property type="match status" value="3"/>
</dbReference>
<accession>A0ABR4N618</accession>
<evidence type="ECO:0000256" key="7">
    <source>
        <dbReference type="ARBA" id="ARBA00023136"/>
    </source>
</evidence>
<comment type="caution">
    <text evidence="12">The sequence shown here is derived from an EMBL/GenBank/DDBJ whole genome shotgun (WGS) entry which is preliminary data.</text>
</comment>
<feature type="repeat" description="Solcar" evidence="8">
    <location>
        <begin position="1"/>
        <end position="84"/>
    </location>
</feature>
<evidence type="ECO:0008006" key="14">
    <source>
        <dbReference type="Google" id="ProtNLM"/>
    </source>
</evidence>
<feature type="compositionally biased region" description="Low complexity" evidence="10">
    <location>
        <begin position="153"/>
        <end position="163"/>
    </location>
</feature>
<name>A0ABR4N618_9FUNG</name>
<feature type="region of interest" description="Disordered" evidence="10">
    <location>
        <begin position="192"/>
        <end position="216"/>
    </location>
</feature>
<evidence type="ECO:0000256" key="4">
    <source>
        <dbReference type="ARBA" id="ARBA00022692"/>
    </source>
</evidence>
<feature type="transmembrane region" description="Helical" evidence="11">
    <location>
        <begin position="64"/>
        <end position="87"/>
    </location>
</feature>
<evidence type="ECO:0000256" key="10">
    <source>
        <dbReference type="SAM" id="MobiDB-lite"/>
    </source>
</evidence>
<dbReference type="Proteomes" id="UP001527925">
    <property type="component" value="Unassembled WGS sequence"/>
</dbReference>
<feature type="region of interest" description="Disordered" evidence="10">
    <location>
        <begin position="142"/>
        <end position="178"/>
    </location>
</feature>
<dbReference type="EMBL" id="JADGIZ020000028">
    <property type="protein sequence ID" value="KAL2914923.1"/>
    <property type="molecule type" value="Genomic_DNA"/>
</dbReference>
<evidence type="ECO:0000256" key="6">
    <source>
        <dbReference type="ARBA" id="ARBA00022989"/>
    </source>
</evidence>
<keyword evidence="13" id="KW-1185">Reference proteome</keyword>
<dbReference type="PANTHER" id="PTHR45667">
    <property type="entry name" value="S-ADENOSYLMETHIONINE MITOCHONDRIAL CARRIER PROTEIN"/>
    <property type="match status" value="1"/>
</dbReference>
<evidence type="ECO:0000256" key="11">
    <source>
        <dbReference type="SAM" id="Phobius"/>
    </source>
</evidence>
<dbReference type="InterPro" id="IPR018108">
    <property type="entry name" value="MCP_transmembrane"/>
</dbReference>
<evidence type="ECO:0000256" key="2">
    <source>
        <dbReference type="ARBA" id="ARBA00006375"/>
    </source>
</evidence>
<keyword evidence="7 8" id="KW-0472">Membrane</keyword>
<keyword evidence="6 11" id="KW-1133">Transmembrane helix</keyword>
<keyword evidence="4 8" id="KW-0812">Transmembrane</keyword>
<evidence type="ECO:0000256" key="1">
    <source>
        <dbReference type="ARBA" id="ARBA00004141"/>
    </source>
</evidence>
<reference evidence="12 13" key="1">
    <citation type="submission" date="2023-09" db="EMBL/GenBank/DDBJ databases">
        <title>Pangenome analysis of Batrachochytrium dendrobatidis and related Chytrids.</title>
        <authorList>
            <person name="Yacoub M.N."/>
            <person name="Stajich J.E."/>
            <person name="James T.Y."/>
        </authorList>
    </citation>
    <scope>NUCLEOTIDE SEQUENCE [LARGE SCALE GENOMIC DNA]</scope>
    <source>
        <strain evidence="12 13">JEL0888</strain>
    </source>
</reference>
<evidence type="ECO:0000256" key="8">
    <source>
        <dbReference type="PROSITE-ProRule" id="PRU00282"/>
    </source>
</evidence>
<protein>
    <recommendedName>
        <fullName evidence="14">Mitochondrial carrier</fullName>
    </recommendedName>
</protein>
<feature type="transmembrane region" description="Helical" evidence="11">
    <location>
        <begin position="244"/>
        <end position="262"/>
    </location>
</feature>
<comment type="similarity">
    <text evidence="2 9">Belongs to the mitochondrial carrier (TC 2.A.29) family.</text>
</comment>
<comment type="subcellular location">
    <subcellularLocation>
        <location evidence="1">Membrane</location>
        <topology evidence="1">Multi-pass membrane protein</topology>
    </subcellularLocation>
</comment>